<gene>
    <name evidence="6" type="ORF">HQN79_00395</name>
</gene>
<dbReference type="InterPro" id="IPR011703">
    <property type="entry name" value="ATPase_AAA-3"/>
</dbReference>
<feature type="domain" description="ATPase AAA-3" evidence="4">
    <location>
        <begin position="42"/>
        <end position="172"/>
    </location>
</feature>
<dbReference type="PANTHER" id="PTHR42759">
    <property type="entry name" value="MOXR FAMILY PROTEIN"/>
    <property type="match status" value="1"/>
</dbReference>
<dbReference type="Pfam" id="PF17863">
    <property type="entry name" value="AAA_lid_2"/>
    <property type="match status" value="1"/>
</dbReference>
<dbReference type="InterPro" id="IPR027417">
    <property type="entry name" value="P-loop_NTPase"/>
</dbReference>
<reference evidence="6 7" key="1">
    <citation type="submission" date="2020-05" db="EMBL/GenBank/DDBJ databases">
        <title>Thiomicrorhabdus sediminis sp.nov. and Thiomicrorhabdus xiamenensis sp.nov., novel sulfur-oxidizing bacteria isolated from coastal sediment.</title>
        <authorList>
            <person name="Liu X."/>
        </authorList>
    </citation>
    <scope>NUCLEOTIDE SEQUENCE [LARGE SCALE GENOMIC DNA]</scope>
    <source>
        <strain evidence="6 7">G2</strain>
    </source>
</reference>
<dbReference type="GO" id="GO:0005524">
    <property type="term" value="F:ATP binding"/>
    <property type="evidence" value="ECO:0007669"/>
    <property type="project" value="UniProtKB-KW"/>
</dbReference>
<dbReference type="FunFam" id="3.40.50.300:FF:000640">
    <property type="entry name" value="MoxR family ATPase"/>
    <property type="match status" value="1"/>
</dbReference>
<evidence type="ECO:0000313" key="6">
    <source>
        <dbReference type="EMBL" id="QKI88135.1"/>
    </source>
</evidence>
<dbReference type="Proteomes" id="UP000504724">
    <property type="component" value="Chromosome"/>
</dbReference>
<dbReference type="Gene3D" id="3.40.50.300">
    <property type="entry name" value="P-loop containing nucleotide triphosphate hydrolases"/>
    <property type="match status" value="1"/>
</dbReference>
<feature type="domain" description="ChlI/MoxR AAA lid" evidence="5">
    <location>
        <begin position="252"/>
        <end position="317"/>
    </location>
</feature>
<dbReference type="KEGG" id="txa:HQN79_00395"/>
<accession>A0A7D4P3I5</accession>
<dbReference type="PIRSF" id="PIRSF002849">
    <property type="entry name" value="AAA_ATPase_chaperone_MoxR_prd"/>
    <property type="match status" value="1"/>
</dbReference>
<evidence type="ECO:0000259" key="5">
    <source>
        <dbReference type="Pfam" id="PF17863"/>
    </source>
</evidence>
<keyword evidence="1" id="KW-0547">Nucleotide-binding</keyword>
<dbReference type="AlphaFoldDB" id="A0A7D4P3I5"/>
<organism evidence="6 7">
    <name type="scientific">Thiomicrorhabdus xiamenensis</name>
    <dbReference type="NCBI Taxonomy" id="2739063"/>
    <lineage>
        <taxon>Bacteria</taxon>
        <taxon>Pseudomonadati</taxon>
        <taxon>Pseudomonadota</taxon>
        <taxon>Gammaproteobacteria</taxon>
        <taxon>Thiotrichales</taxon>
        <taxon>Piscirickettsiaceae</taxon>
        <taxon>Thiomicrorhabdus</taxon>
    </lineage>
</organism>
<keyword evidence="2" id="KW-0067">ATP-binding</keyword>
<dbReference type="GO" id="GO:0016887">
    <property type="term" value="F:ATP hydrolysis activity"/>
    <property type="evidence" value="ECO:0007669"/>
    <property type="project" value="InterPro"/>
</dbReference>
<dbReference type="InterPro" id="IPR041628">
    <property type="entry name" value="ChlI/MoxR_AAA_lid"/>
</dbReference>
<protein>
    <submittedName>
        <fullName evidence="6">MoxR family ATPase</fullName>
    </submittedName>
</protein>
<name>A0A7D4P3I5_9GAMM</name>
<evidence type="ECO:0000313" key="7">
    <source>
        <dbReference type="Proteomes" id="UP000504724"/>
    </source>
</evidence>
<dbReference type="Gene3D" id="1.10.8.80">
    <property type="entry name" value="Magnesium chelatase subunit I, C-Terminal domain"/>
    <property type="match status" value="1"/>
</dbReference>
<comment type="similarity">
    <text evidence="3">Belongs to the MoxR family.</text>
</comment>
<evidence type="ECO:0000256" key="2">
    <source>
        <dbReference type="ARBA" id="ARBA00022840"/>
    </source>
</evidence>
<dbReference type="PANTHER" id="PTHR42759:SF1">
    <property type="entry name" value="MAGNESIUM-CHELATASE SUBUNIT CHLD"/>
    <property type="match status" value="1"/>
</dbReference>
<evidence type="ECO:0000259" key="4">
    <source>
        <dbReference type="Pfam" id="PF07726"/>
    </source>
</evidence>
<keyword evidence="7" id="KW-1185">Reference proteome</keyword>
<evidence type="ECO:0000256" key="3">
    <source>
        <dbReference type="ARBA" id="ARBA00061607"/>
    </source>
</evidence>
<dbReference type="InterPro" id="IPR050764">
    <property type="entry name" value="CbbQ/NirQ/NorQ/GpvN"/>
</dbReference>
<dbReference type="EMBL" id="CP054020">
    <property type="protein sequence ID" value="QKI88135.1"/>
    <property type="molecule type" value="Genomic_DNA"/>
</dbReference>
<dbReference type="SUPFAM" id="SSF52540">
    <property type="entry name" value="P-loop containing nucleoside triphosphate hydrolases"/>
    <property type="match status" value="1"/>
</dbReference>
<proteinExistence type="inferred from homology"/>
<evidence type="ECO:0000256" key="1">
    <source>
        <dbReference type="ARBA" id="ARBA00022741"/>
    </source>
</evidence>
<dbReference type="Pfam" id="PF07726">
    <property type="entry name" value="AAA_3"/>
    <property type="match status" value="1"/>
</dbReference>
<sequence length="324" mass="36231">MSSIDLQLLNGFQRLQKQINQQIIGQPKLTERMLIALLADGHILVEGPPGLAKTKAIKTLAELIEGSFHRIQFTPDLLPSDITGTEIYRPETGVFEFQSGPIFHNLLLADEINRAPAKVQAALLEAMAEGQVSVGKRSLPMAALFMVMATQNPLEQEGTYPLPEAQLDRFMLHLNVDYPDADSELKILELVESEARTEEKLENALMTQEQLFQARREVLNLHVADSIKDYIVQLVIATRQAEQYSQELADWIDVGVSPRATIALSRCARAHAWLNGQEFVSPDNVQAVIHDVFRHRLLLNFEAQAQNLNADDITDKILELVPVA</sequence>